<organism>
    <name type="scientific">Ixodes scapularis</name>
    <name type="common">Black-legged tick</name>
    <name type="synonym">Deer tick</name>
    <dbReference type="NCBI Taxonomy" id="6945"/>
    <lineage>
        <taxon>Eukaryota</taxon>
        <taxon>Metazoa</taxon>
        <taxon>Ecdysozoa</taxon>
        <taxon>Arthropoda</taxon>
        <taxon>Chelicerata</taxon>
        <taxon>Arachnida</taxon>
        <taxon>Acari</taxon>
        <taxon>Parasitiformes</taxon>
        <taxon>Ixodida</taxon>
        <taxon>Ixodoidea</taxon>
        <taxon>Ixodidae</taxon>
        <taxon>Ixodinae</taxon>
        <taxon>Ixodes</taxon>
    </lineage>
</organism>
<evidence type="ECO:0000313" key="8">
    <source>
        <dbReference type="EnsemblMetazoa" id="ISCW010207-PA"/>
    </source>
</evidence>
<keyword evidence="5" id="KW-0472">Membrane</keyword>
<evidence type="ECO:0000256" key="3">
    <source>
        <dbReference type="ARBA" id="ARBA00022475"/>
    </source>
</evidence>
<keyword evidence="9" id="KW-1185">Reference proteome</keyword>
<protein>
    <submittedName>
        <fullName evidence="7 8">Uncharacterized protein</fullName>
    </submittedName>
</protein>
<comment type="subcellular location">
    <subcellularLocation>
        <location evidence="1">Cell membrane</location>
    </subcellularLocation>
    <subcellularLocation>
        <location evidence="2">Cytoplasm</location>
        <location evidence="2">Cytosol</location>
    </subcellularLocation>
</comment>
<keyword evidence="3" id="KW-1003">Cell membrane</keyword>
<proteinExistence type="inferred from homology"/>
<dbReference type="GO" id="GO:0005829">
    <property type="term" value="C:cytosol"/>
    <property type="evidence" value="ECO:0007669"/>
    <property type="project" value="UniProtKB-SubCell"/>
</dbReference>
<keyword evidence="4" id="KW-0963">Cytoplasm</keyword>
<name>B7Q087_IXOSC</name>
<dbReference type="EnsemblMetazoa" id="ISCW010207-RA">
    <property type="protein sequence ID" value="ISCW010207-PA"/>
    <property type="gene ID" value="ISCW010207"/>
</dbReference>
<sequence>MALCTCMQFLEPLCEQLFAFFNSTEDALSQFAHFFLPCVLGVYFSSLHKKDRKQILDNEGKPTTNTYGIPSMSKPSIYHEVCVSTGSLFSHRDTHALRAAGRLPLRSVILFRQHHRGTVTKVTAVASRLAPHCHHHR</sequence>
<evidence type="ECO:0000256" key="6">
    <source>
        <dbReference type="ARBA" id="ARBA00034482"/>
    </source>
</evidence>
<dbReference type="PaxDb" id="6945-B7Q087"/>
<evidence type="ECO:0000256" key="5">
    <source>
        <dbReference type="ARBA" id="ARBA00023136"/>
    </source>
</evidence>
<dbReference type="PANTHER" id="PTHR31220">
    <property type="entry name" value="HYCCIN RELATED"/>
    <property type="match status" value="1"/>
</dbReference>
<dbReference type="InterPro" id="IPR018619">
    <property type="entry name" value="Hyccin"/>
</dbReference>
<gene>
    <name evidence="7" type="ORF">IscW_ISCW010207</name>
</gene>
<dbReference type="EMBL" id="ABJB010485733">
    <property type="status" value="NOT_ANNOTATED_CDS"/>
    <property type="molecule type" value="Genomic_DNA"/>
</dbReference>
<dbReference type="PANTHER" id="PTHR31220:SF1">
    <property type="entry name" value="GH21176P"/>
    <property type="match status" value="1"/>
</dbReference>
<dbReference type="EMBL" id="ABJB010842701">
    <property type="status" value="NOT_ANNOTATED_CDS"/>
    <property type="molecule type" value="Genomic_DNA"/>
</dbReference>
<dbReference type="HOGENOM" id="CLU_1867358_0_0_1"/>
<reference evidence="8" key="2">
    <citation type="submission" date="2020-05" db="UniProtKB">
        <authorList>
            <consortium name="EnsemblMetazoa"/>
        </authorList>
    </citation>
    <scope>IDENTIFICATION</scope>
    <source>
        <strain evidence="8">wikel</strain>
    </source>
</reference>
<dbReference type="AlphaFoldDB" id="B7Q087"/>
<dbReference type="InParanoid" id="B7Q087"/>
<reference evidence="7 9" key="1">
    <citation type="submission" date="2008-03" db="EMBL/GenBank/DDBJ databases">
        <title>Annotation of Ixodes scapularis.</title>
        <authorList>
            <consortium name="Ixodes scapularis Genome Project Consortium"/>
            <person name="Caler E."/>
            <person name="Hannick L.I."/>
            <person name="Bidwell S."/>
            <person name="Joardar V."/>
            <person name="Thiagarajan M."/>
            <person name="Amedeo P."/>
            <person name="Galinsky K.J."/>
            <person name="Schobel S."/>
            <person name="Inman J."/>
            <person name="Hostetler J."/>
            <person name="Miller J."/>
            <person name="Hammond M."/>
            <person name="Megy K."/>
            <person name="Lawson D."/>
            <person name="Kodira C."/>
            <person name="Sutton G."/>
            <person name="Meyer J."/>
            <person name="Hill C.A."/>
            <person name="Birren B."/>
            <person name="Nene V."/>
            <person name="Collins F."/>
            <person name="Alarcon-Chaidez F."/>
            <person name="Wikel S."/>
            <person name="Strausberg R."/>
        </authorList>
    </citation>
    <scope>NUCLEOTIDE SEQUENCE [LARGE SCALE GENOMIC DNA]</scope>
    <source>
        <strain evidence="9">Wikel</strain>
        <strain evidence="7">Wikel colony</strain>
    </source>
</reference>
<dbReference type="EMBL" id="ABJB010521754">
    <property type="status" value="NOT_ANNOTATED_CDS"/>
    <property type="molecule type" value="Genomic_DNA"/>
</dbReference>
<dbReference type="Pfam" id="PF09790">
    <property type="entry name" value="Hyccin"/>
    <property type="match status" value="1"/>
</dbReference>
<dbReference type="EMBL" id="DS830949">
    <property type="protein sequence ID" value="EEC12259.1"/>
    <property type="molecule type" value="Genomic_DNA"/>
</dbReference>
<dbReference type="STRING" id="6945.B7Q087"/>
<dbReference type="Proteomes" id="UP000001555">
    <property type="component" value="Unassembled WGS sequence"/>
</dbReference>
<evidence type="ECO:0000256" key="4">
    <source>
        <dbReference type="ARBA" id="ARBA00022490"/>
    </source>
</evidence>
<dbReference type="OrthoDB" id="18937at2759"/>
<dbReference type="VEuPathDB" id="VectorBase:ISCW010207"/>
<dbReference type="VEuPathDB" id="VectorBase:ISCI010207"/>
<accession>B7Q087</accession>
<dbReference type="GO" id="GO:0005886">
    <property type="term" value="C:plasma membrane"/>
    <property type="evidence" value="ECO:0007669"/>
    <property type="project" value="UniProtKB-SubCell"/>
</dbReference>
<dbReference type="VEuPathDB" id="VectorBase:ISCP_010182"/>
<evidence type="ECO:0000313" key="7">
    <source>
        <dbReference type="EMBL" id="EEC12259.1"/>
    </source>
</evidence>
<comment type="similarity">
    <text evidence="6">Belongs to the Hyccin family.</text>
</comment>
<evidence type="ECO:0000256" key="2">
    <source>
        <dbReference type="ARBA" id="ARBA00004514"/>
    </source>
</evidence>
<evidence type="ECO:0000313" key="9">
    <source>
        <dbReference type="Proteomes" id="UP000001555"/>
    </source>
</evidence>
<evidence type="ECO:0000256" key="1">
    <source>
        <dbReference type="ARBA" id="ARBA00004236"/>
    </source>
</evidence>